<protein>
    <submittedName>
        <fullName evidence="3">DUF1080 domain-containing protein</fullName>
    </submittedName>
</protein>
<evidence type="ECO:0000313" key="3">
    <source>
        <dbReference type="EMBL" id="MEX6689608.1"/>
    </source>
</evidence>
<evidence type="ECO:0000259" key="2">
    <source>
        <dbReference type="Pfam" id="PF06439"/>
    </source>
</evidence>
<gene>
    <name evidence="3" type="ORF">QTN47_19040</name>
</gene>
<sequence>MNRKRIIACLICSAGLGLATNSVSAQVSAIKTETVKGGALIGRWDITVNENGKDHPSWLEVELSGFRTLVGRFVSTGGSARPISKVNYDNGKFSFAIPPQWEQEDRDLTLEGNVTESGISGTIHTSEGQIVNFTGVKAPDLKRASAPAWGSPIKLFNGKDLTGWKAVGKENQWIVKDGILTSPHSGANLISEQTFNDFKLHVEFRYQKGSNSGVYLRGRYETQIIDNPKTDHPNSHLFGGVYGFLVPSEMAVGNPGEWQSFDITLVGRMVTIVANGKTIICNQEIPGITGGALDSREGDAGPIYFQGDHGPIEFRNITITPAK</sequence>
<dbReference type="Pfam" id="PF06439">
    <property type="entry name" value="3keto-disac_hyd"/>
    <property type="match status" value="1"/>
</dbReference>
<proteinExistence type="predicted"/>
<evidence type="ECO:0000313" key="4">
    <source>
        <dbReference type="Proteomes" id="UP001560573"/>
    </source>
</evidence>
<dbReference type="Gene3D" id="2.60.120.560">
    <property type="entry name" value="Exo-inulinase, domain 1"/>
    <property type="match status" value="1"/>
</dbReference>
<keyword evidence="1" id="KW-0732">Signal</keyword>
<dbReference type="Proteomes" id="UP001560573">
    <property type="component" value="Unassembled WGS sequence"/>
</dbReference>
<feature type="signal peptide" evidence="1">
    <location>
        <begin position="1"/>
        <end position="25"/>
    </location>
</feature>
<reference evidence="3 4" key="1">
    <citation type="submission" date="2023-07" db="EMBL/GenBank/DDBJ databases">
        <authorList>
            <person name="Lian W.-H."/>
        </authorList>
    </citation>
    <scope>NUCLEOTIDE SEQUENCE [LARGE SCALE GENOMIC DNA]</scope>
    <source>
        <strain evidence="3 4">SYSU DXS3180</strain>
    </source>
</reference>
<name>A0ABV3ZIG8_9BACT</name>
<accession>A0ABV3ZIG8</accession>
<evidence type="ECO:0000256" key="1">
    <source>
        <dbReference type="SAM" id="SignalP"/>
    </source>
</evidence>
<feature type="domain" description="3-keto-alpha-glucoside-1,2-lyase/3-keto-2-hydroxy-glucal hydratase" evidence="2">
    <location>
        <begin position="153"/>
        <end position="320"/>
    </location>
</feature>
<comment type="caution">
    <text evidence="3">The sequence shown here is derived from an EMBL/GenBank/DDBJ whole genome shotgun (WGS) entry which is preliminary data.</text>
</comment>
<dbReference type="InterPro" id="IPR010496">
    <property type="entry name" value="AL/BT2_dom"/>
</dbReference>
<dbReference type="RefSeq" id="WP_369331015.1">
    <property type="nucleotide sequence ID" value="NZ_JAULBC010000006.1"/>
</dbReference>
<dbReference type="EMBL" id="JAULBC010000006">
    <property type="protein sequence ID" value="MEX6689608.1"/>
    <property type="molecule type" value="Genomic_DNA"/>
</dbReference>
<organism evidence="3 4">
    <name type="scientific">Danxiaibacter flavus</name>
    <dbReference type="NCBI Taxonomy" id="3049108"/>
    <lineage>
        <taxon>Bacteria</taxon>
        <taxon>Pseudomonadati</taxon>
        <taxon>Bacteroidota</taxon>
        <taxon>Chitinophagia</taxon>
        <taxon>Chitinophagales</taxon>
        <taxon>Chitinophagaceae</taxon>
        <taxon>Danxiaibacter</taxon>
    </lineage>
</organism>
<keyword evidence="4" id="KW-1185">Reference proteome</keyword>
<feature type="chain" id="PRO_5045493898" evidence="1">
    <location>
        <begin position="26"/>
        <end position="323"/>
    </location>
</feature>